<keyword evidence="4 6" id="KW-1133">Transmembrane helix</keyword>
<dbReference type="FunFam" id="1.10.3720.10:FF:000001">
    <property type="entry name" value="Glycine betaine ABC transporter, permease"/>
    <property type="match status" value="1"/>
</dbReference>
<feature type="domain" description="ABC transmembrane type-1" evidence="7">
    <location>
        <begin position="32"/>
        <end position="213"/>
    </location>
</feature>
<keyword evidence="2 6" id="KW-0813">Transport</keyword>
<dbReference type="Pfam" id="PF00528">
    <property type="entry name" value="BPD_transp_1"/>
    <property type="match status" value="1"/>
</dbReference>
<dbReference type="PANTHER" id="PTHR30177:SF4">
    <property type="entry name" value="OSMOPROTECTANT IMPORT PERMEASE PROTEIN OSMW"/>
    <property type="match status" value="1"/>
</dbReference>
<evidence type="ECO:0000256" key="2">
    <source>
        <dbReference type="ARBA" id="ARBA00022448"/>
    </source>
</evidence>
<organism evidence="8 9">
    <name type="scientific">Adonisia turfae CCMR0081</name>
    <dbReference type="NCBI Taxonomy" id="2292702"/>
    <lineage>
        <taxon>Bacteria</taxon>
        <taxon>Bacillati</taxon>
        <taxon>Cyanobacteriota</taxon>
        <taxon>Adonisia</taxon>
        <taxon>Adonisia turfae</taxon>
    </lineage>
</organism>
<feature type="transmembrane region" description="Helical" evidence="6">
    <location>
        <begin position="96"/>
        <end position="117"/>
    </location>
</feature>
<name>A0A6M0RT14_9CYAN</name>
<dbReference type="CDD" id="cd06261">
    <property type="entry name" value="TM_PBP2"/>
    <property type="match status" value="1"/>
</dbReference>
<evidence type="ECO:0000256" key="5">
    <source>
        <dbReference type="ARBA" id="ARBA00023136"/>
    </source>
</evidence>
<evidence type="ECO:0000256" key="6">
    <source>
        <dbReference type="RuleBase" id="RU363032"/>
    </source>
</evidence>
<keyword evidence="9" id="KW-1185">Reference proteome</keyword>
<evidence type="ECO:0000313" key="9">
    <source>
        <dbReference type="Proteomes" id="UP000481033"/>
    </source>
</evidence>
<dbReference type="Gene3D" id="1.10.3720.10">
    <property type="entry name" value="MetI-like"/>
    <property type="match status" value="1"/>
</dbReference>
<dbReference type="InterPro" id="IPR051204">
    <property type="entry name" value="ABC_transp_perm/SBD"/>
</dbReference>
<evidence type="ECO:0000256" key="3">
    <source>
        <dbReference type="ARBA" id="ARBA00022692"/>
    </source>
</evidence>
<dbReference type="RefSeq" id="WP_163669206.1">
    <property type="nucleotide sequence ID" value="NZ_QXHD01000004.1"/>
</dbReference>
<comment type="caution">
    <text evidence="8">The sequence shown here is derived from an EMBL/GenBank/DDBJ whole genome shotgun (WGS) entry which is preliminary data.</text>
</comment>
<accession>A0A6M0RT14</accession>
<dbReference type="GO" id="GO:0005886">
    <property type="term" value="C:plasma membrane"/>
    <property type="evidence" value="ECO:0007669"/>
    <property type="project" value="UniProtKB-SubCell"/>
</dbReference>
<feature type="transmembrane region" description="Helical" evidence="6">
    <location>
        <begin position="36"/>
        <end position="58"/>
    </location>
</feature>
<keyword evidence="3 6" id="KW-0812">Transmembrane</keyword>
<dbReference type="EMBL" id="QXHD01000004">
    <property type="protein sequence ID" value="NEZ59279.1"/>
    <property type="molecule type" value="Genomic_DNA"/>
</dbReference>
<comment type="subcellular location">
    <subcellularLocation>
        <location evidence="6">Cell membrane</location>
        <topology evidence="6">Multi-pass membrane protein</topology>
    </subcellularLocation>
    <subcellularLocation>
        <location evidence="1">Membrane</location>
        <topology evidence="1">Multi-pass membrane protein</topology>
    </subcellularLocation>
</comment>
<dbReference type="GO" id="GO:0055085">
    <property type="term" value="P:transmembrane transport"/>
    <property type="evidence" value="ECO:0007669"/>
    <property type="project" value="InterPro"/>
</dbReference>
<dbReference type="PANTHER" id="PTHR30177">
    <property type="entry name" value="GLYCINE BETAINE/L-PROLINE TRANSPORT SYSTEM PERMEASE PROTEIN PROW"/>
    <property type="match status" value="1"/>
</dbReference>
<dbReference type="AlphaFoldDB" id="A0A6M0RT14"/>
<sequence length="226" mass="23764">MENFVRFLVSIKDGLLYYLPGVGRPDRVLDFLGGHLLITLVTLVLAVLISVPLGILITRVRVLYDPVIKLAGMLYTVPSLAMFGMLVPLVGIGFKAAIIALTLYSLLAIIRNTAVGIDGVDAAVIETARGMGMRDRSILLKVELPLALPVIFAGIRIATVSTISLATLASFFGATSLGNLIFEGISAGGTRNDKIVAGAIGAAVLAVLFDQVIGYIERALPGSATQ</sequence>
<keyword evidence="5 6" id="KW-0472">Membrane</keyword>
<comment type="similarity">
    <text evidence="6">Belongs to the binding-protein-dependent transport system permease family.</text>
</comment>
<dbReference type="PROSITE" id="PS50928">
    <property type="entry name" value="ABC_TM1"/>
    <property type="match status" value="1"/>
</dbReference>
<evidence type="ECO:0000256" key="1">
    <source>
        <dbReference type="ARBA" id="ARBA00004141"/>
    </source>
</evidence>
<dbReference type="InterPro" id="IPR000515">
    <property type="entry name" value="MetI-like"/>
</dbReference>
<dbReference type="GO" id="GO:0031460">
    <property type="term" value="P:glycine betaine transport"/>
    <property type="evidence" value="ECO:0007669"/>
    <property type="project" value="TreeGrafter"/>
</dbReference>
<feature type="transmembrane region" description="Helical" evidence="6">
    <location>
        <begin position="194"/>
        <end position="216"/>
    </location>
</feature>
<dbReference type="Proteomes" id="UP000481033">
    <property type="component" value="Unassembled WGS sequence"/>
</dbReference>
<protein>
    <submittedName>
        <fullName evidence="8">ABC transporter permease</fullName>
    </submittedName>
</protein>
<reference evidence="8 9" key="1">
    <citation type="journal article" date="2020" name="Microb. Ecol.">
        <title>Ecogenomics of the Marine Benthic Filamentous Cyanobacterium Adonisia.</title>
        <authorList>
            <person name="Walter J.M."/>
            <person name="Coutinho F.H."/>
            <person name="Leomil L."/>
            <person name="Hargreaves P.I."/>
            <person name="Campeao M.E."/>
            <person name="Vieira V.V."/>
            <person name="Silva B.S."/>
            <person name="Fistarol G.O."/>
            <person name="Salomon P.S."/>
            <person name="Sawabe T."/>
            <person name="Mino S."/>
            <person name="Hosokawa M."/>
            <person name="Miyashita H."/>
            <person name="Maruyama F."/>
            <person name="van Verk M.C."/>
            <person name="Dutilh B.E."/>
            <person name="Thompson C.C."/>
            <person name="Thompson F.L."/>
        </authorList>
    </citation>
    <scope>NUCLEOTIDE SEQUENCE [LARGE SCALE GENOMIC DNA]</scope>
    <source>
        <strain evidence="8 9">CCMR0081</strain>
    </source>
</reference>
<evidence type="ECO:0000313" key="8">
    <source>
        <dbReference type="EMBL" id="NEZ59279.1"/>
    </source>
</evidence>
<dbReference type="InterPro" id="IPR035906">
    <property type="entry name" value="MetI-like_sf"/>
</dbReference>
<proteinExistence type="inferred from homology"/>
<feature type="transmembrane region" description="Helical" evidence="6">
    <location>
        <begin position="163"/>
        <end position="182"/>
    </location>
</feature>
<feature type="transmembrane region" description="Helical" evidence="6">
    <location>
        <begin position="70"/>
        <end position="90"/>
    </location>
</feature>
<evidence type="ECO:0000259" key="7">
    <source>
        <dbReference type="PROSITE" id="PS50928"/>
    </source>
</evidence>
<dbReference type="SUPFAM" id="SSF161098">
    <property type="entry name" value="MetI-like"/>
    <property type="match status" value="1"/>
</dbReference>
<gene>
    <name evidence="8" type="ORF">DXZ20_27270</name>
</gene>
<feature type="transmembrane region" description="Helical" evidence="6">
    <location>
        <begin position="138"/>
        <end position="157"/>
    </location>
</feature>
<evidence type="ECO:0000256" key="4">
    <source>
        <dbReference type="ARBA" id="ARBA00022989"/>
    </source>
</evidence>